<dbReference type="AlphaFoldDB" id="A0AA95EYA4"/>
<proteinExistence type="predicted"/>
<keyword evidence="1" id="KW-0812">Transmembrane</keyword>
<keyword evidence="3" id="KW-1185">Reference proteome</keyword>
<evidence type="ECO:0000256" key="1">
    <source>
        <dbReference type="SAM" id="Phobius"/>
    </source>
</evidence>
<dbReference type="Proteomes" id="UP001178662">
    <property type="component" value="Chromosome"/>
</dbReference>
<dbReference type="EMBL" id="CP119317">
    <property type="protein sequence ID" value="WEK55740.1"/>
    <property type="molecule type" value="Genomic_DNA"/>
</dbReference>
<gene>
    <name evidence="2" type="ORF">P0Y55_06760</name>
</gene>
<evidence type="ECO:0000313" key="2">
    <source>
        <dbReference type="EMBL" id="WEK55740.1"/>
    </source>
</evidence>
<keyword evidence="1" id="KW-0472">Membrane</keyword>
<name>A0AA95EYA4_9BACL</name>
<feature type="transmembrane region" description="Helical" evidence="1">
    <location>
        <begin position="47"/>
        <end position="67"/>
    </location>
</feature>
<protein>
    <submittedName>
        <fullName evidence="2">Uncharacterized protein</fullName>
    </submittedName>
</protein>
<accession>A0AA95EYA4</accession>
<organism evidence="2 3">
    <name type="scientific">Candidatus Cohnella colombiensis</name>
    <dbReference type="NCBI Taxonomy" id="3121368"/>
    <lineage>
        <taxon>Bacteria</taxon>
        <taxon>Bacillati</taxon>
        <taxon>Bacillota</taxon>
        <taxon>Bacilli</taxon>
        <taxon>Bacillales</taxon>
        <taxon>Paenibacillaceae</taxon>
        <taxon>Cohnella</taxon>
    </lineage>
</organism>
<evidence type="ECO:0000313" key="3">
    <source>
        <dbReference type="Proteomes" id="UP001178662"/>
    </source>
</evidence>
<keyword evidence="1" id="KW-1133">Transmembrane helix</keyword>
<sequence>MNDNELFEQLARGPLVKEGFDDDLRSKIHQQLDATRTSKRKLRPFRLSWLNGSAAVVLLFVIVLAIVNGQQHSPLNMADEEANVIQSNTEAASSPYATITNESQSQSLRSAVLIGLRKDTPVKDEKADVSESSYRTILIAPEEEELVVAASGKGIWMPFEQTFWHVDAVADTSEKGGQKVIAATAAALLPEVIDSTSSSIVREKLLYVSNRYLSLMQSKSTKDNTSVQSDVWVKDVTQLTSTARADEWAKGKKTLHYTVGELTGIEGSAAVIDQWTIARSSGQWVAEQPTTSSKISEWQEIDAPLSDQIVSHDKLALTWNEIYKYEPFAKDAFTSPTKDLLAVVVNDAIHIYAYQQPFKNMKQISIPLEGQESVIMVQWAQDKYVDSWKHMLRTWIPSTIKDGI</sequence>
<reference evidence="2" key="1">
    <citation type="submission" date="2023-03" db="EMBL/GenBank/DDBJ databases">
        <title>Andean soil-derived lignocellulolytic bacterial consortium as a source of novel taxa and putative plastic-active enzymes.</title>
        <authorList>
            <person name="Diaz-Garcia L."/>
            <person name="Chuvochina M."/>
            <person name="Feuerriegel G."/>
            <person name="Bunk B."/>
            <person name="Sproer C."/>
            <person name="Streit W.R."/>
            <person name="Rodriguez L.M."/>
            <person name="Overmann J."/>
            <person name="Jimenez D.J."/>
        </authorList>
    </citation>
    <scope>NUCLEOTIDE SEQUENCE</scope>
    <source>
        <strain evidence="2">MAG 2441</strain>
    </source>
</reference>